<name>A0A0M2PTZ4_PROHO</name>
<keyword evidence="2" id="KW-0560">Oxidoreductase</keyword>
<dbReference type="InterPro" id="IPR044861">
    <property type="entry name" value="IPNS-like_FE2OG_OXY"/>
</dbReference>
<dbReference type="OrthoDB" id="21825at2"/>
<sequence length="316" mass="34914">MSQSPLPLVDLGHFTSGNPVQIAGFVGHFGRALENIGFVAIENPGIDPQLLQQVYGVAQEFFALPTATKQQYQDPELQGQRGFTGLGQEHAKNRSIPDLKEFWHMGPEFAPDHPLATAYPANVWPKEIPQFQPLLTQLHQQLEICSHALLQACSLYIGTSRHLLCHMTEDGNTVLRVLHYPQMAEVTHPGALRAAPHEDINLITLLCDATQPGLEVQQRDGSWLAVQLEPGQLLCNVGDMLQWFTNGLLRSTTHQVVNTGMEDSPRFALPYFVHPRPGMDLAPLASCVAKTGGQVRFPPITARSYLKERLNQIGLG</sequence>
<dbReference type="EMBL" id="AJTX02000007">
    <property type="protein sequence ID" value="KKI98602.1"/>
    <property type="molecule type" value="Genomic_DNA"/>
</dbReference>
<comment type="similarity">
    <text evidence="2">Belongs to the iron/ascorbate-dependent oxidoreductase family.</text>
</comment>
<feature type="domain" description="Fe2OG dioxygenase" evidence="3">
    <location>
        <begin position="170"/>
        <end position="275"/>
    </location>
</feature>
<dbReference type="InterPro" id="IPR005123">
    <property type="entry name" value="Oxoglu/Fe-dep_dioxygenase_dom"/>
</dbReference>
<gene>
    <name evidence="4" type="ORF">PROH_17090</name>
</gene>
<dbReference type="GO" id="GO:0016491">
    <property type="term" value="F:oxidoreductase activity"/>
    <property type="evidence" value="ECO:0007669"/>
    <property type="project" value="UniProtKB-KW"/>
</dbReference>
<reference evidence="4" key="1">
    <citation type="submission" date="2012-04" db="EMBL/GenBank/DDBJ databases">
        <authorList>
            <person name="Borisov I.G."/>
            <person name="Ivanikova N.V."/>
            <person name="Pinevich A.V."/>
        </authorList>
    </citation>
    <scope>NUCLEOTIDE SEQUENCE</scope>
    <source>
        <strain evidence="4">CALU 1027</strain>
    </source>
</reference>
<evidence type="ECO:0000259" key="3">
    <source>
        <dbReference type="PROSITE" id="PS51471"/>
    </source>
</evidence>
<dbReference type="STRING" id="317619.GCA_000332315_01512"/>
<dbReference type="Pfam" id="PF14226">
    <property type="entry name" value="DIOX_N"/>
    <property type="match status" value="1"/>
</dbReference>
<dbReference type="PANTHER" id="PTHR47990">
    <property type="entry name" value="2-OXOGLUTARATE (2OG) AND FE(II)-DEPENDENT OXYGENASE SUPERFAMILY PROTEIN-RELATED"/>
    <property type="match status" value="1"/>
</dbReference>
<dbReference type="Proteomes" id="UP000034681">
    <property type="component" value="Unassembled WGS sequence"/>
</dbReference>
<dbReference type="InterPro" id="IPR027443">
    <property type="entry name" value="IPNS-like_sf"/>
</dbReference>
<dbReference type="InterPro" id="IPR026992">
    <property type="entry name" value="DIOX_N"/>
</dbReference>
<comment type="caution">
    <text evidence="4">The sequence shown here is derived from an EMBL/GenBank/DDBJ whole genome shotgun (WGS) entry which is preliminary data.</text>
</comment>
<evidence type="ECO:0000313" key="4">
    <source>
        <dbReference type="EMBL" id="KKI98602.1"/>
    </source>
</evidence>
<keyword evidence="2" id="KW-0408">Iron</keyword>
<protein>
    <submittedName>
        <fullName evidence="4">2OG-Fe(II) oxygenase</fullName>
    </submittedName>
</protein>
<keyword evidence="2" id="KW-0479">Metal-binding</keyword>
<dbReference type="AlphaFoldDB" id="A0A0M2PTZ4"/>
<dbReference type="GO" id="GO:0046872">
    <property type="term" value="F:metal ion binding"/>
    <property type="evidence" value="ECO:0007669"/>
    <property type="project" value="UniProtKB-KW"/>
</dbReference>
<accession>A0A0M2PTZ4</accession>
<keyword evidence="5" id="KW-1185">Reference proteome</keyword>
<comment type="pathway">
    <text evidence="1">Antibiotic biosynthesis.</text>
</comment>
<dbReference type="InterPro" id="IPR050231">
    <property type="entry name" value="Iron_ascorbate_oxido_reductase"/>
</dbReference>
<proteinExistence type="inferred from homology"/>
<dbReference type="eggNOG" id="COG3491">
    <property type="taxonomic scope" value="Bacteria"/>
</dbReference>
<evidence type="ECO:0000256" key="2">
    <source>
        <dbReference type="RuleBase" id="RU003682"/>
    </source>
</evidence>
<evidence type="ECO:0000256" key="1">
    <source>
        <dbReference type="ARBA" id="ARBA00004792"/>
    </source>
</evidence>
<organism evidence="4 5">
    <name type="scientific">Prochlorothrix hollandica PCC 9006 = CALU 1027</name>
    <dbReference type="NCBI Taxonomy" id="317619"/>
    <lineage>
        <taxon>Bacteria</taxon>
        <taxon>Bacillati</taxon>
        <taxon>Cyanobacteriota</taxon>
        <taxon>Cyanophyceae</taxon>
        <taxon>Prochlorotrichales</taxon>
        <taxon>Prochlorotrichaceae</taxon>
        <taxon>Prochlorothrix</taxon>
    </lineage>
</organism>
<evidence type="ECO:0000313" key="5">
    <source>
        <dbReference type="Proteomes" id="UP000034681"/>
    </source>
</evidence>
<dbReference type="SUPFAM" id="SSF51197">
    <property type="entry name" value="Clavaminate synthase-like"/>
    <property type="match status" value="1"/>
</dbReference>
<dbReference type="Pfam" id="PF03171">
    <property type="entry name" value="2OG-FeII_Oxy"/>
    <property type="match status" value="1"/>
</dbReference>
<dbReference type="RefSeq" id="WP_017712043.1">
    <property type="nucleotide sequence ID" value="NZ_KB235936.1"/>
</dbReference>
<dbReference type="Gene3D" id="2.60.120.330">
    <property type="entry name" value="B-lactam Antibiotic, Isopenicillin N Synthase, Chain"/>
    <property type="match status" value="1"/>
</dbReference>
<dbReference type="PROSITE" id="PS51471">
    <property type="entry name" value="FE2OG_OXY"/>
    <property type="match status" value="1"/>
</dbReference>